<dbReference type="InterPro" id="IPR051053">
    <property type="entry name" value="ECH/Chromodomain_protein"/>
</dbReference>
<dbReference type="CDD" id="cd06558">
    <property type="entry name" value="crotonase-like"/>
    <property type="match status" value="1"/>
</dbReference>
<dbReference type="Gene3D" id="3.90.226.10">
    <property type="entry name" value="2-enoyl-CoA Hydratase, Chain A, domain 1"/>
    <property type="match status" value="1"/>
</dbReference>
<dbReference type="InParanoid" id="A8P4G0"/>
<reference evidence="2 3" key="1">
    <citation type="journal article" date="2010" name="Proc. Natl. Acad. Sci. U.S.A.">
        <title>Insights into evolution of multicellular fungi from the assembled chromosomes of the mushroom Coprinopsis cinerea (Coprinus cinereus).</title>
        <authorList>
            <person name="Stajich J.E."/>
            <person name="Wilke S.K."/>
            <person name="Ahren D."/>
            <person name="Au C.H."/>
            <person name="Birren B.W."/>
            <person name="Borodovsky M."/>
            <person name="Burns C."/>
            <person name="Canback B."/>
            <person name="Casselton L.A."/>
            <person name="Cheng C.K."/>
            <person name="Deng J."/>
            <person name="Dietrich F.S."/>
            <person name="Fargo D.C."/>
            <person name="Farman M.L."/>
            <person name="Gathman A.C."/>
            <person name="Goldberg J."/>
            <person name="Guigo R."/>
            <person name="Hoegger P.J."/>
            <person name="Hooker J.B."/>
            <person name="Huggins A."/>
            <person name="James T.Y."/>
            <person name="Kamada T."/>
            <person name="Kilaru S."/>
            <person name="Kodira C."/>
            <person name="Kues U."/>
            <person name="Kupfer D."/>
            <person name="Kwan H.S."/>
            <person name="Lomsadze A."/>
            <person name="Li W."/>
            <person name="Lilly W.W."/>
            <person name="Ma L.J."/>
            <person name="Mackey A.J."/>
            <person name="Manning G."/>
            <person name="Martin F."/>
            <person name="Muraguchi H."/>
            <person name="Natvig D.O."/>
            <person name="Palmerini H."/>
            <person name="Ramesh M.A."/>
            <person name="Rehmeyer C.J."/>
            <person name="Roe B.A."/>
            <person name="Shenoy N."/>
            <person name="Stanke M."/>
            <person name="Ter-Hovhannisyan V."/>
            <person name="Tunlid A."/>
            <person name="Velagapudi R."/>
            <person name="Vision T.J."/>
            <person name="Zeng Q."/>
            <person name="Zolan M.E."/>
            <person name="Pukkila P.J."/>
        </authorList>
    </citation>
    <scope>NUCLEOTIDE SEQUENCE [LARGE SCALE GENOMIC DNA]</scope>
    <source>
        <strain evidence="3">Okayama-7 / 130 / ATCC MYA-4618 / FGSC 9003</strain>
    </source>
</reference>
<dbReference type="Gene3D" id="1.10.12.10">
    <property type="entry name" value="Lyase 2-enoyl-coa Hydratase, Chain A, domain 2"/>
    <property type="match status" value="1"/>
</dbReference>
<dbReference type="eggNOG" id="KOG1680">
    <property type="taxonomic scope" value="Eukaryota"/>
</dbReference>
<comment type="similarity">
    <text evidence="1">Belongs to the enoyl-CoA hydratase/isomerase family.</text>
</comment>
<dbReference type="VEuPathDB" id="FungiDB:CC1G_11187"/>
<dbReference type="InterPro" id="IPR029045">
    <property type="entry name" value="ClpP/crotonase-like_dom_sf"/>
</dbReference>
<dbReference type="PANTHER" id="PTHR43684:SF4">
    <property type="entry name" value="ENOYL-COA HYDRATASE_ISOMERASE FAMILY PROTEIN (AFU_ORTHOLOGUE AFUA_1G01890)"/>
    <property type="match status" value="1"/>
</dbReference>
<dbReference type="InterPro" id="IPR001753">
    <property type="entry name" value="Enoyl-CoA_hydra/iso"/>
</dbReference>
<accession>A8P4G0</accession>
<organism evidence="2 3">
    <name type="scientific">Coprinopsis cinerea (strain Okayama-7 / 130 / ATCC MYA-4618 / FGSC 9003)</name>
    <name type="common">Inky cap fungus</name>
    <name type="synonym">Hormographiella aspergillata</name>
    <dbReference type="NCBI Taxonomy" id="240176"/>
    <lineage>
        <taxon>Eukaryota</taxon>
        <taxon>Fungi</taxon>
        <taxon>Dikarya</taxon>
        <taxon>Basidiomycota</taxon>
        <taxon>Agaricomycotina</taxon>
        <taxon>Agaricomycetes</taxon>
        <taxon>Agaricomycetidae</taxon>
        <taxon>Agaricales</taxon>
        <taxon>Agaricineae</taxon>
        <taxon>Psathyrellaceae</taxon>
        <taxon>Coprinopsis</taxon>
    </lineage>
</organism>
<dbReference type="RefSeq" id="XP_001838744.1">
    <property type="nucleotide sequence ID" value="XM_001838692.2"/>
</dbReference>
<dbReference type="EMBL" id="AACS02000004">
    <property type="protein sequence ID" value="EAU83103.1"/>
    <property type="molecule type" value="Genomic_DNA"/>
</dbReference>
<dbReference type="PANTHER" id="PTHR43684">
    <property type="match status" value="1"/>
</dbReference>
<protein>
    <submittedName>
        <fullName evidence="2">Enoyl-CoA hydratase/isomerase</fullName>
    </submittedName>
</protein>
<evidence type="ECO:0000313" key="2">
    <source>
        <dbReference type="EMBL" id="EAU83103.1"/>
    </source>
</evidence>
<sequence>MALLPDYDALTKRLTATLVTLDPSGVLTILINRSKERNTYVGPLQLELIELFGLADKDDRVRVVILTAEHTAPAFCSGADISKGWDILWTPETEAEGEHAHRDGGGQLTLAILACRKITIVAINGHTAGVGTTALQLPFDFRFIWAGAKLTFPFIRRGIVPEAVSSYLLPKLIGLSRATSVLLTGGTISPTSPHVSLLYHQIVEKREDVYPEAFKLAKDLAENTSQTSVAYAKALLHHPGDSPEENHLLDSRAIRILGKSNDAKEGVQAFFERRKPKFTDTLSKNLGPWYPWWRRVDIKHVKSKL</sequence>
<evidence type="ECO:0000313" key="3">
    <source>
        <dbReference type="Proteomes" id="UP000001861"/>
    </source>
</evidence>
<dbReference type="KEGG" id="cci:CC1G_11187"/>
<dbReference type="OrthoDB" id="2018133at2759"/>
<dbReference type="AlphaFoldDB" id="A8P4G0"/>
<dbReference type="Pfam" id="PF00378">
    <property type="entry name" value="ECH_1"/>
    <property type="match status" value="1"/>
</dbReference>
<dbReference type="SUPFAM" id="SSF52096">
    <property type="entry name" value="ClpP/crotonase"/>
    <property type="match status" value="1"/>
</dbReference>
<dbReference type="Proteomes" id="UP000001861">
    <property type="component" value="Unassembled WGS sequence"/>
</dbReference>
<dbReference type="GeneID" id="6015338"/>
<name>A8P4G0_COPC7</name>
<dbReference type="OMA" id="QALMCDV"/>
<keyword evidence="3" id="KW-1185">Reference proteome</keyword>
<dbReference type="STRING" id="240176.A8P4G0"/>
<evidence type="ECO:0000256" key="1">
    <source>
        <dbReference type="ARBA" id="ARBA00005254"/>
    </source>
</evidence>
<comment type="caution">
    <text evidence="2">The sequence shown here is derived from an EMBL/GenBank/DDBJ whole genome shotgun (WGS) entry which is preliminary data.</text>
</comment>
<gene>
    <name evidence="2" type="ORF">CC1G_11187</name>
</gene>
<proteinExistence type="inferred from homology"/>
<dbReference type="InterPro" id="IPR014748">
    <property type="entry name" value="Enoyl-CoA_hydra_C"/>
</dbReference>